<dbReference type="CDD" id="cd14967">
    <property type="entry name" value="7tmA_amine_R-like"/>
    <property type="match status" value="1"/>
</dbReference>
<proteinExistence type="inferred from homology"/>
<dbReference type="PANTHER" id="PTHR24247:SF202">
    <property type="entry name" value="5-HYDROXYTRYPTAMINE RECEPTOR 1"/>
    <property type="match status" value="1"/>
</dbReference>
<feature type="transmembrane region" description="Helical" evidence="10">
    <location>
        <begin position="24"/>
        <end position="45"/>
    </location>
</feature>
<evidence type="ECO:0000256" key="6">
    <source>
        <dbReference type="ARBA" id="ARBA00023136"/>
    </source>
</evidence>
<keyword evidence="7 9" id="KW-0675">Receptor</keyword>
<name>A0A6P8IUL8_ACTTE</name>
<keyword evidence="12" id="KW-1185">Reference proteome</keyword>
<dbReference type="GO" id="GO:0007187">
    <property type="term" value="P:G protein-coupled receptor signaling pathway, coupled to cyclic nucleotide second messenger"/>
    <property type="evidence" value="ECO:0007669"/>
    <property type="project" value="TreeGrafter"/>
</dbReference>
<dbReference type="RefSeq" id="XP_031570989.1">
    <property type="nucleotide sequence ID" value="XM_031715129.1"/>
</dbReference>
<evidence type="ECO:0000313" key="13">
    <source>
        <dbReference type="RefSeq" id="XP_031570989.1"/>
    </source>
</evidence>
<dbReference type="GeneID" id="116305258"/>
<keyword evidence="4 10" id="KW-1133">Transmembrane helix</keyword>
<keyword evidence="3 9" id="KW-0812">Transmembrane</keyword>
<dbReference type="Pfam" id="PF00001">
    <property type="entry name" value="7tm_1"/>
    <property type="match status" value="1"/>
</dbReference>
<organism evidence="12 15">
    <name type="scientific">Actinia tenebrosa</name>
    <name type="common">Australian red waratah sea anemone</name>
    <dbReference type="NCBI Taxonomy" id="6105"/>
    <lineage>
        <taxon>Eukaryota</taxon>
        <taxon>Metazoa</taxon>
        <taxon>Cnidaria</taxon>
        <taxon>Anthozoa</taxon>
        <taxon>Hexacorallia</taxon>
        <taxon>Actiniaria</taxon>
        <taxon>Actiniidae</taxon>
        <taxon>Actinia</taxon>
    </lineage>
</organism>
<dbReference type="GO" id="GO:0007268">
    <property type="term" value="P:chemical synaptic transmission"/>
    <property type="evidence" value="ECO:0007669"/>
    <property type="project" value="TreeGrafter"/>
</dbReference>
<comment type="similarity">
    <text evidence="9">Belongs to the G-protein coupled receptor 1 family.</text>
</comment>
<dbReference type="RefSeq" id="XP_031570991.1">
    <property type="nucleotide sequence ID" value="XM_031715131.1"/>
</dbReference>
<evidence type="ECO:0000259" key="11">
    <source>
        <dbReference type="PROSITE" id="PS50262"/>
    </source>
</evidence>
<dbReference type="SUPFAM" id="SSF81321">
    <property type="entry name" value="Family A G protein-coupled receptor-like"/>
    <property type="match status" value="1"/>
</dbReference>
<dbReference type="PRINTS" id="PR00534">
    <property type="entry name" value="MCRFAMILY"/>
</dbReference>
<dbReference type="GO" id="GO:0045202">
    <property type="term" value="C:synapse"/>
    <property type="evidence" value="ECO:0007669"/>
    <property type="project" value="GOC"/>
</dbReference>
<dbReference type="PRINTS" id="PR00237">
    <property type="entry name" value="GPCRRHODOPSN"/>
</dbReference>
<dbReference type="GO" id="GO:0004993">
    <property type="term" value="F:G protein-coupled serotonin receptor activity"/>
    <property type="evidence" value="ECO:0007669"/>
    <property type="project" value="TreeGrafter"/>
</dbReference>
<dbReference type="InterPro" id="IPR017452">
    <property type="entry name" value="GPCR_Rhodpsn_7TM"/>
</dbReference>
<evidence type="ECO:0000256" key="8">
    <source>
        <dbReference type="ARBA" id="ARBA00023224"/>
    </source>
</evidence>
<dbReference type="PROSITE" id="PS50262">
    <property type="entry name" value="G_PROTEIN_RECEP_F1_2"/>
    <property type="match status" value="1"/>
</dbReference>
<evidence type="ECO:0000256" key="9">
    <source>
        <dbReference type="RuleBase" id="RU000688"/>
    </source>
</evidence>
<feature type="transmembrane region" description="Helical" evidence="10">
    <location>
        <begin position="92"/>
        <end position="114"/>
    </location>
</feature>
<evidence type="ECO:0000256" key="3">
    <source>
        <dbReference type="ARBA" id="ARBA00022692"/>
    </source>
</evidence>
<dbReference type="GO" id="GO:0030594">
    <property type="term" value="F:neurotransmitter receptor activity"/>
    <property type="evidence" value="ECO:0007669"/>
    <property type="project" value="TreeGrafter"/>
</dbReference>
<evidence type="ECO:0000256" key="10">
    <source>
        <dbReference type="SAM" id="Phobius"/>
    </source>
</evidence>
<evidence type="ECO:0000256" key="1">
    <source>
        <dbReference type="ARBA" id="ARBA00004651"/>
    </source>
</evidence>
<dbReference type="InterPro" id="IPR001671">
    <property type="entry name" value="Melcrt_ACTH_rcpt"/>
</dbReference>
<gene>
    <name evidence="13 14 15" type="primary">LOC116305258</name>
</gene>
<keyword evidence="5 9" id="KW-0297">G-protein coupled receptor</keyword>
<dbReference type="SMART" id="SM01381">
    <property type="entry name" value="7TM_GPCR_Srsx"/>
    <property type="match status" value="1"/>
</dbReference>
<feature type="transmembrane region" description="Helical" evidence="10">
    <location>
        <begin position="57"/>
        <end position="80"/>
    </location>
</feature>
<dbReference type="PROSITE" id="PS00237">
    <property type="entry name" value="G_PROTEIN_RECEP_F1_1"/>
    <property type="match status" value="1"/>
</dbReference>
<feature type="domain" description="G-protein coupled receptors family 1 profile" evidence="11">
    <location>
        <begin position="39"/>
        <end position="282"/>
    </location>
</feature>
<dbReference type="KEGG" id="aten:116305258"/>
<comment type="subcellular location">
    <subcellularLocation>
        <location evidence="1">Cell membrane</location>
        <topology evidence="1">Multi-pass membrane protein</topology>
    </subcellularLocation>
</comment>
<keyword evidence="8 9" id="KW-0807">Transducer</keyword>
<dbReference type="AlphaFoldDB" id="A0A6P8IUL8"/>
<feature type="transmembrane region" description="Helical" evidence="10">
    <location>
        <begin position="135"/>
        <end position="154"/>
    </location>
</feature>
<dbReference type="GO" id="GO:0030425">
    <property type="term" value="C:dendrite"/>
    <property type="evidence" value="ECO:0007669"/>
    <property type="project" value="TreeGrafter"/>
</dbReference>
<dbReference type="RefSeq" id="XP_031570990.1">
    <property type="nucleotide sequence ID" value="XM_031715130.1"/>
</dbReference>
<feature type="transmembrane region" description="Helical" evidence="10">
    <location>
        <begin position="160"/>
        <end position="187"/>
    </location>
</feature>
<dbReference type="OrthoDB" id="10071887at2759"/>
<evidence type="ECO:0000256" key="5">
    <source>
        <dbReference type="ARBA" id="ARBA00023040"/>
    </source>
</evidence>
<evidence type="ECO:0000256" key="2">
    <source>
        <dbReference type="ARBA" id="ARBA00022475"/>
    </source>
</evidence>
<keyword evidence="6 10" id="KW-0472">Membrane</keyword>
<keyword evidence="2" id="KW-1003">Cell membrane</keyword>
<dbReference type="GO" id="GO:0004977">
    <property type="term" value="F:melanocortin receptor activity"/>
    <property type="evidence" value="ECO:0007669"/>
    <property type="project" value="InterPro"/>
</dbReference>
<evidence type="ECO:0000256" key="7">
    <source>
        <dbReference type="ARBA" id="ARBA00023170"/>
    </source>
</evidence>
<dbReference type="InterPro" id="IPR000276">
    <property type="entry name" value="GPCR_Rhodpsn"/>
</dbReference>
<feature type="transmembrane region" description="Helical" evidence="10">
    <location>
        <begin position="220"/>
        <end position="247"/>
    </location>
</feature>
<sequence>MMNLSKTTSNFTRTSGLLPVEKQLMIGFTGILIPLILTGNTLVIVSYKSNRRLHTRTYTFLVSLAVSDLLVGGVNIPLWIGCIAHYDICYKAIFTFTDLFGAFASILHLTAITIERYIAICQPYFHETLPARYHKGTLIFVWVFSSTMASLSWYRPSETFTQAYSCIVFVAGFVLPVTIVISMYIGIFRTAKSLIRRQQRPYLPAVEGEGRQHTRKDQKLAVTVAVICGLFIIAWLPFFILSIIAAFCYRGCFPANATDTLRIVTSVKWLHYSNSMVNPIVYALRDEEMRNTFYRILRFKACRNKLTIPKAPSKTNLATNYTYNCSNNNLIGSKTLL</sequence>
<evidence type="ECO:0000256" key="4">
    <source>
        <dbReference type="ARBA" id="ARBA00022989"/>
    </source>
</evidence>
<evidence type="ECO:0000313" key="12">
    <source>
        <dbReference type="Proteomes" id="UP000515163"/>
    </source>
</evidence>
<dbReference type="GO" id="GO:0005886">
    <property type="term" value="C:plasma membrane"/>
    <property type="evidence" value="ECO:0007669"/>
    <property type="project" value="UniProtKB-SubCell"/>
</dbReference>
<protein>
    <submittedName>
        <fullName evidence="13 14">Octopamine receptor Oamb-like</fullName>
    </submittedName>
</protein>
<dbReference type="PANTHER" id="PTHR24247">
    <property type="entry name" value="5-HYDROXYTRYPTAMINE RECEPTOR"/>
    <property type="match status" value="1"/>
</dbReference>
<evidence type="ECO:0000313" key="14">
    <source>
        <dbReference type="RefSeq" id="XP_031570990.1"/>
    </source>
</evidence>
<accession>A0A6P8IUL8</accession>
<reference evidence="13 14" key="1">
    <citation type="submission" date="2025-04" db="UniProtKB">
        <authorList>
            <consortium name="RefSeq"/>
        </authorList>
    </citation>
    <scope>IDENTIFICATION</scope>
    <source>
        <tissue evidence="13 14">Tentacle</tissue>
    </source>
</reference>
<evidence type="ECO:0000313" key="15">
    <source>
        <dbReference type="RefSeq" id="XP_031570991.1"/>
    </source>
</evidence>
<dbReference type="Proteomes" id="UP000515163">
    <property type="component" value="Unplaced"/>
</dbReference>
<dbReference type="Gene3D" id="1.20.1070.10">
    <property type="entry name" value="Rhodopsin 7-helix transmembrane proteins"/>
    <property type="match status" value="1"/>
</dbReference>